<evidence type="ECO:0000256" key="1">
    <source>
        <dbReference type="ARBA" id="ARBA00023224"/>
    </source>
</evidence>
<dbReference type="AlphaFoldDB" id="A0A498RB03"/>
<dbReference type="EMBL" id="UPPP01000089">
    <property type="protein sequence ID" value="VBB08399.1"/>
    <property type="molecule type" value="Genomic_DNA"/>
</dbReference>
<dbReference type="PROSITE" id="PS50111">
    <property type="entry name" value="CHEMOTAXIS_TRANSDUC_2"/>
    <property type="match status" value="1"/>
</dbReference>
<evidence type="ECO:0000313" key="6">
    <source>
        <dbReference type="EMBL" id="VBB08399.1"/>
    </source>
</evidence>
<evidence type="ECO:0000313" key="5">
    <source>
        <dbReference type="EMBL" id="VBB08327.1"/>
    </source>
</evidence>
<reference evidence="6 7" key="1">
    <citation type="submission" date="2018-06" db="EMBL/GenBank/DDBJ databases">
        <authorList>
            <person name="Strepis N."/>
        </authorList>
    </citation>
    <scope>NUCLEOTIDE SEQUENCE [LARGE SCALE GENOMIC DNA]</scope>
    <source>
        <strain evidence="6">LUCI</strain>
    </source>
</reference>
<dbReference type="RefSeq" id="WP_122629230.1">
    <property type="nucleotide sequence ID" value="NZ_UPPP01000087.1"/>
</dbReference>
<feature type="coiled-coil region" evidence="3">
    <location>
        <begin position="225"/>
        <end position="276"/>
    </location>
</feature>
<sequence>MENLAGAEVLEMMLKLAPYYNEFLAVDVGISITVDGKYAAYVPGKHFDLKTPVGQPVLSGATKQAIETGKRTARIISREKSAFGIPYVACATPVKDGDQVVGCITTTQSINSMEKVSRTADELAASGEELSAGMEELAVSTSVVGNSSTRLEQIGKELLVSTTQTDEIVSFIRNVASQTNLLGLNAAIEAARVGESGRGFSVVAEEIRKLALDSSEAVNRIGQSLKDIQQIVKDLSQEISKVDKNIGNQNSGIDEMAKASQAIAVMAAQLSDLSKEMFQLTE</sequence>
<dbReference type="InterPro" id="IPR004089">
    <property type="entry name" value="MCPsignal_dom"/>
</dbReference>
<evidence type="ECO:0000259" key="4">
    <source>
        <dbReference type="PROSITE" id="PS50111"/>
    </source>
</evidence>
<evidence type="ECO:0000256" key="3">
    <source>
        <dbReference type="SAM" id="Coils"/>
    </source>
</evidence>
<dbReference type="SUPFAM" id="SSF58104">
    <property type="entry name" value="Methyl-accepting chemotaxis protein (MCP) signaling domain"/>
    <property type="match status" value="1"/>
</dbReference>
<dbReference type="Proteomes" id="UP000277811">
    <property type="component" value="Unassembled WGS sequence"/>
</dbReference>
<protein>
    <recommendedName>
        <fullName evidence="4">Methyl-accepting transducer domain-containing protein</fullName>
    </recommendedName>
</protein>
<dbReference type="PANTHER" id="PTHR32089:SF112">
    <property type="entry name" value="LYSOZYME-LIKE PROTEIN-RELATED"/>
    <property type="match status" value="1"/>
</dbReference>
<dbReference type="SMART" id="SM00283">
    <property type="entry name" value="MA"/>
    <property type="match status" value="1"/>
</dbReference>
<keyword evidence="7" id="KW-1185">Reference proteome</keyword>
<dbReference type="EMBL" id="UPPP01000087">
    <property type="protein sequence ID" value="VBB08327.1"/>
    <property type="molecule type" value="Genomic_DNA"/>
</dbReference>
<dbReference type="InterPro" id="IPR029151">
    <property type="entry name" value="Sensor-like_sf"/>
</dbReference>
<name>A0A498RB03_9FIRM</name>
<feature type="domain" description="Methyl-accepting transducer" evidence="4">
    <location>
        <begin position="108"/>
        <end position="282"/>
    </location>
</feature>
<dbReference type="GO" id="GO:0007165">
    <property type="term" value="P:signal transduction"/>
    <property type="evidence" value="ECO:0007669"/>
    <property type="project" value="UniProtKB-KW"/>
</dbReference>
<keyword evidence="1 2" id="KW-0807">Transducer</keyword>
<dbReference type="OrthoDB" id="9807021at2"/>
<evidence type="ECO:0000313" key="7">
    <source>
        <dbReference type="Proteomes" id="UP000277811"/>
    </source>
</evidence>
<proteinExistence type="predicted"/>
<dbReference type="Pfam" id="PF00015">
    <property type="entry name" value="MCPsignal"/>
    <property type="match status" value="1"/>
</dbReference>
<dbReference type="Gene3D" id="1.10.287.950">
    <property type="entry name" value="Methyl-accepting chemotaxis protein"/>
    <property type="match status" value="1"/>
</dbReference>
<dbReference type="SUPFAM" id="SSF103190">
    <property type="entry name" value="Sensory domain-like"/>
    <property type="match status" value="1"/>
</dbReference>
<evidence type="ECO:0000256" key="2">
    <source>
        <dbReference type="PROSITE-ProRule" id="PRU00284"/>
    </source>
</evidence>
<dbReference type="GO" id="GO:0016020">
    <property type="term" value="C:membrane"/>
    <property type="evidence" value="ECO:0007669"/>
    <property type="project" value="InterPro"/>
</dbReference>
<organism evidence="6 7">
    <name type="scientific">Lucifera butyrica</name>
    <dbReference type="NCBI Taxonomy" id="1351585"/>
    <lineage>
        <taxon>Bacteria</taxon>
        <taxon>Bacillati</taxon>
        <taxon>Bacillota</taxon>
        <taxon>Negativicutes</taxon>
        <taxon>Veillonellales</taxon>
        <taxon>Veillonellaceae</taxon>
        <taxon>Lucifera</taxon>
    </lineage>
</organism>
<dbReference type="PANTHER" id="PTHR32089">
    <property type="entry name" value="METHYL-ACCEPTING CHEMOTAXIS PROTEIN MCPB"/>
    <property type="match status" value="1"/>
</dbReference>
<accession>A0A498RB03</accession>
<gene>
    <name evidence="5" type="ORF">LUCI_3598</name>
    <name evidence="6" type="ORF">LUCI_3671</name>
</gene>
<keyword evidence="3" id="KW-0175">Coiled coil</keyword>